<gene>
    <name evidence="1" type="ORF">SH580_06200</name>
</gene>
<organism evidence="1 2">
    <name type="scientific">Coraliomargarita algicola</name>
    <dbReference type="NCBI Taxonomy" id="3092156"/>
    <lineage>
        <taxon>Bacteria</taxon>
        <taxon>Pseudomonadati</taxon>
        <taxon>Verrucomicrobiota</taxon>
        <taxon>Opitutia</taxon>
        <taxon>Puniceicoccales</taxon>
        <taxon>Coraliomargaritaceae</taxon>
        <taxon>Coraliomargarita</taxon>
    </lineage>
</organism>
<sequence>MNSKTFVRSHMDVMSVADFFTVEVWTLRGLVRYHVFFVMNLSKRQVEVAHIGCQVNGAVMAQVARNMTDSYDGFLKGRARPKSSHRVGLLSNRLKVKGA</sequence>
<accession>A0ABZ0RQA8</accession>
<evidence type="ECO:0000313" key="1">
    <source>
        <dbReference type="EMBL" id="WPJ97298.1"/>
    </source>
</evidence>
<reference evidence="1 2" key="1">
    <citation type="submission" date="2023-11" db="EMBL/GenBank/DDBJ databases">
        <title>Coraliomargarita sp. nov., isolated from marine algae.</title>
        <authorList>
            <person name="Lee J.K."/>
            <person name="Baek J.H."/>
            <person name="Kim J.M."/>
            <person name="Choi D.G."/>
            <person name="Jeon C.O."/>
        </authorList>
    </citation>
    <scope>NUCLEOTIDE SEQUENCE [LARGE SCALE GENOMIC DNA]</scope>
    <source>
        <strain evidence="1 2">J2-16</strain>
    </source>
</reference>
<dbReference type="Proteomes" id="UP001324993">
    <property type="component" value="Chromosome"/>
</dbReference>
<protein>
    <submittedName>
        <fullName evidence="1">Uncharacterized protein</fullName>
    </submittedName>
</protein>
<proteinExistence type="predicted"/>
<dbReference type="RefSeq" id="WP_319834143.1">
    <property type="nucleotide sequence ID" value="NZ_CP138858.1"/>
</dbReference>
<keyword evidence="2" id="KW-1185">Reference proteome</keyword>
<dbReference type="EMBL" id="CP138858">
    <property type="protein sequence ID" value="WPJ97298.1"/>
    <property type="molecule type" value="Genomic_DNA"/>
</dbReference>
<name>A0ABZ0RQA8_9BACT</name>
<evidence type="ECO:0000313" key="2">
    <source>
        <dbReference type="Proteomes" id="UP001324993"/>
    </source>
</evidence>